<keyword evidence="2" id="KW-1185">Reference proteome</keyword>
<sequence>MAARISALPTGVRTRLTARHLDGVRFRDNCVQLRDTTCRPDSRLRATETALAASGLVR</sequence>
<accession>A0ABW7R083</accession>
<gene>
    <name evidence="1" type="ORF">ACH4F9_37380</name>
</gene>
<organism evidence="1 2">
    <name type="scientific">Streptomyces longisporoflavus</name>
    <dbReference type="NCBI Taxonomy" id="28044"/>
    <lineage>
        <taxon>Bacteria</taxon>
        <taxon>Bacillati</taxon>
        <taxon>Actinomycetota</taxon>
        <taxon>Actinomycetes</taxon>
        <taxon>Kitasatosporales</taxon>
        <taxon>Streptomycetaceae</taxon>
        <taxon>Streptomyces</taxon>
    </lineage>
</organism>
<reference evidence="1 2" key="1">
    <citation type="submission" date="2024-10" db="EMBL/GenBank/DDBJ databases">
        <title>The Natural Products Discovery Center: Release of the First 8490 Sequenced Strains for Exploring Actinobacteria Biosynthetic Diversity.</title>
        <authorList>
            <person name="Kalkreuter E."/>
            <person name="Kautsar S.A."/>
            <person name="Yang D."/>
            <person name="Bader C.D."/>
            <person name="Teijaro C.N."/>
            <person name="Fluegel L."/>
            <person name="Davis C.M."/>
            <person name="Simpson J.R."/>
            <person name="Lauterbach L."/>
            <person name="Steele A.D."/>
            <person name="Gui C."/>
            <person name="Meng S."/>
            <person name="Li G."/>
            <person name="Viehrig K."/>
            <person name="Ye F."/>
            <person name="Su P."/>
            <person name="Kiefer A.F."/>
            <person name="Nichols A."/>
            <person name="Cepeda A.J."/>
            <person name="Yan W."/>
            <person name="Fan B."/>
            <person name="Jiang Y."/>
            <person name="Adhikari A."/>
            <person name="Zheng C.-J."/>
            <person name="Schuster L."/>
            <person name="Cowan T.M."/>
            <person name="Smanski M.J."/>
            <person name="Chevrette M.G."/>
            <person name="De Carvalho L.P.S."/>
            <person name="Shen B."/>
        </authorList>
    </citation>
    <scope>NUCLEOTIDE SEQUENCE [LARGE SCALE GENOMIC DNA]</scope>
    <source>
        <strain evidence="1 2">NPDC017990</strain>
    </source>
</reference>
<dbReference type="EMBL" id="JBIRGQ010000008">
    <property type="protein sequence ID" value="MFH8550677.1"/>
    <property type="molecule type" value="Genomic_DNA"/>
</dbReference>
<dbReference type="RefSeq" id="WP_397717249.1">
    <property type="nucleotide sequence ID" value="NZ_JBIRGN010000008.1"/>
</dbReference>
<evidence type="ECO:0000313" key="1">
    <source>
        <dbReference type="EMBL" id="MFH8550677.1"/>
    </source>
</evidence>
<comment type="caution">
    <text evidence="1">The sequence shown here is derived from an EMBL/GenBank/DDBJ whole genome shotgun (WGS) entry which is preliminary data.</text>
</comment>
<dbReference type="Proteomes" id="UP001610818">
    <property type="component" value="Unassembled WGS sequence"/>
</dbReference>
<protein>
    <submittedName>
        <fullName evidence="1">Uncharacterized protein</fullName>
    </submittedName>
</protein>
<name>A0ABW7R083_9ACTN</name>
<proteinExistence type="predicted"/>
<evidence type="ECO:0000313" key="2">
    <source>
        <dbReference type="Proteomes" id="UP001610818"/>
    </source>
</evidence>